<dbReference type="Gene3D" id="3.30.200.20">
    <property type="entry name" value="Phosphorylase Kinase, domain 1"/>
    <property type="match status" value="1"/>
</dbReference>
<comment type="similarity">
    <text evidence="7">Belongs to the protein kinase superfamily.</text>
</comment>
<evidence type="ECO:0000256" key="3">
    <source>
        <dbReference type="ARBA" id="ARBA00022741"/>
    </source>
</evidence>
<dbReference type="Pfam" id="PF00069">
    <property type="entry name" value="Pkinase"/>
    <property type="match status" value="1"/>
</dbReference>
<accession>F0YHE7</accession>
<keyword evidence="3 6" id="KW-0547">Nucleotide-binding</keyword>
<dbReference type="OrthoDB" id="192887at2759"/>
<dbReference type="eggNOG" id="KOG0660">
    <property type="taxonomic scope" value="Eukaryota"/>
</dbReference>
<dbReference type="Gene3D" id="1.10.510.10">
    <property type="entry name" value="Transferase(Phosphotransferase) domain 1"/>
    <property type="match status" value="1"/>
</dbReference>
<dbReference type="InterPro" id="IPR008271">
    <property type="entry name" value="Ser/Thr_kinase_AS"/>
</dbReference>
<keyword evidence="2" id="KW-0808">Transferase</keyword>
<dbReference type="InterPro" id="IPR011009">
    <property type="entry name" value="Kinase-like_dom_sf"/>
</dbReference>
<dbReference type="PROSITE" id="PS00108">
    <property type="entry name" value="PROTEIN_KINASE_ST"/>
    <property type="match status" value="1"/>
</dbReference>
<evidence type="ECO:0000256" key="4">
    <source>
        <dbReference type="ARBA" id="ARBA00022777"/>
    </source>
</evidence>
<organism evidence="10">
    <name type="scientific">Aureococcus anophagefferens</name>
    <name type="common">Harmful bloom alga</name>
    <dbReference type="NCBI Taxonomy" id="44056"/>
    <lineage>
        <taxon>Eukaryota</taxon>
        <taxon>Sar</taxon>
        <taxon>Stramenopiles</taxon>
        <taxon>Ochrophyta</taxon>
        <taxon>Pelagophyceae</taxon>
        <taxon>Pelagomonadales</taxon>
        <taxon>Pelagomonadaceae</taxon>
        <taxon>Aureococcus</taxon>
    </lineage>
</organism>
<dbReference type="GO" id="GO:0005524">
    <property type="term" value="F:ATP binding"/>
    <property type="evidence" value="ECO:0007669"/>
    <property type="project" value="UniProtKB-UniRule"/>
</dbReference>
<evidence type="ECO:0000259" key="8">
    <source>
        <dbReference type="PROSITE" id="PS50011"/>
    </source>
</evidence>
<dbReference type="SUPFAM" id="SSF56112">
    <property type="entry name" value="Protein kinase-like (PK-like)"/>
    <property type="match status" value="1"/>
</dbReference>
<protein>
    <recommendedName>
        <fullName evidence="8">Protein kinase domain-containing protein</fullName>
    </recommendedName>
</protein>
<feature type="domain" description="Protein kinase" evidence="8">
    <location>
        <begin position="26"/>
        <end position="366"/>
    </location>
</feature>
<dbReference type="GO" id="GO:0004674">
    <property type="term" value="F:protein serine/threonine kinase activity"/>
    <property type="evidence" value="ECO:0007669"/>
    <property type="project" value="UniProtKB-KW"/>
</dbReference>
<dbReference type="GeneID" id="20220946"/>
<dbReference type="SMART" id="SM00220">
    <property type="entry name" value="S_TKc"/>
    <property type="match status" value="1"/>
</dbReference>
<dbReference type="FunFam" id="1.10.510.10:FF:000624">
    <property type="entry name" value="Mitogen-activated protein kinase"/>
    <property type="match status" value="1"/>
</dbReference>
<keyword evidence="5 6" id="KW-0067">ATP-binding</keyword>
<evidence type="ECO:0000313" key="9">
    <source>
        <dbReference type="EMBL" id="EGB05433.1"/>
    </source>
</evidence>
<dbReference type="InterPro" id="IPR050117">
    <property type="entry name" value="MAPK"/>
</dbReference>
<name>F0YHE7_AURAN</name>
<dbReference type="KEGG" id="aaf:AURANDRAFT_30875"/>
<dbReference type="RefSeq" id="XP_009039815.1">
    <property type="nucleotide sequence ID" value="XM_009041567.1"/>
</dbReference>
<keyword evidence="1 7" id="KW-0723">Serine/threonine-protein kinase</keyword>
<dbReference type="InterPro" id="IPR000719">
    <property type="entry name" value="Prot_kinase_dom"/>
</dbReference>
<dbReference type="Proteomes" id="UP000002729">
    <property type="component" value="Unassembled WGS sequence"/>
</dbReference>
<evidence type="ECO:0000256" key="2">
    <source>
        <dbReference type="ARBA" id="ARBA00022679"/>
    </source>
</evidence>
<keyword evidence="10" id="KW-1185">Reference proteome</keyword>
<dbReference type="FunCoup" id="F0YHE7">
    <property type="interactions" value="41"/>
</dbReference>
<evidence type="ECO:0000256" key="5">
    <source>
        <dbReference type="ARBA" id="ARBA00022840"/>
    </source>
</evidence>
<dbReference type="PROSITE" id="PS50011">
    <property type="entry name" value="PROTEIN_KINASE_DOM"/>
    <property type="match status" value="1"/>
</dbReference>
<dbReference type="InParanoid" id="F0YHE7"/>
<gene>
    <name evidence="9" type="ORF">AURANDRAFT_30875</name>
</gene>
<dbReference type="AlphaFoldDB" id="F0YHE7"/>
<evidence type="ECO:0000313" key="10">
    <source>
        <dbReference type="Proteomes" id="UP000002729"/>
    </source>
</evidence>
<sequence>MNVRSKSDNFIKLKFAGISWCIRRRYELKKRIGSGSFGIVASATDSVQGSYPVAIKKVDGVFHRKPAYEARRILREVRLMRCLNHPNVITLLDVMLPPSTHDDASASTADSPRGTALPLLSELYLVTELMSTDLQHVLSAAHRPGSSFVLKAEQTQYLLYQLICGVQYIGSAGVLHRDLKPANLLVDLRSCQLRICDFGLARAIPKQNHSSQENFRDRDFEVERVDSQASMTEYVVTRWYRAPEILLGNVHYGPGIDVWSVGCILAEMLAPNMGVLFEGTERREMLAHIVSLLGRPTQAELWFILDKHARDFIESLPTQKHQETLRRRISKHCSLQETALDLLHGLLVFDPAARMNTQGALLHPFLMWPKSRVGSKGAVSLEAPAPHLIDMTDIESQLLTAATMPYVVFREAACLHTGRSPCDRTMRTLRPG</sequence>
<dbReference type="PROSITE" id="PS00107">
    <property type="entry name" value="PROTEIN_KINASE_ATP"/>
    <property type="match status" value="1"/>
</dbReference>
<keyword evidence="4" id="KW-0418">Kinase</keyword>
<dbReference type="InterPro" id="IPR017441">
    <property type="entry name" value="Protein_kinase_ATP_BS"/>
</dbReference>
<evidence type="ECO:0000256" key="6">
    <source>
        <dbReference type="PROSITE-ProRule" id="PRU10141"/>
    </source>
</evidence>
<reference evidence="9 10" key="1">
    <citation type="journal article" date="2011" name="Proc. Natl. Acad. Sci. U.S.A.">
        <title>Niche of harmful alga Aureococcus anophagefferens revealed through ecogenomics.</title>
        <authorList>
            <person name="Gobler C.J."/>
            <person name="Berry D.L."/>
            <person name="Dyhrman S.T."/>
            <person name="Wilhelm S.W."/>
            <person name="Salamov A."/>
            <person name="Lobanov A.V."/>
            <person name="Zhang Y."/>
            <person name="Collier J.L."/>
            <person name="Wurch L.L."/>
            <person name="Kustka A.B."/>
            <person name="Dill B.D."/>
            <person name="Shah M."/>
            <person name="VerBerkmoes N.C."/>
            <person name="Kuo A."/>
            <person name="Terry A."/>
            <person name="Pangilinan J."/>
            <person name="Lindquist E.A."/>
            <person name="Lucas S."/>
            <person name="Paulsen I.T."/>
            <person name="Hattenrath-Lehmann T.K."/>
            <person name="Talmage S.C."/>
            <person name="Walker E.A."/>
            <person name="Koch F."/>
            <person name="Burson A.M."/>
            <person name="Marcoval M.A."/>
            <person name="Tang Y.Z."/>
            <person name="Lecleir G.R."/>
            <person name="Coyne K.J."/>
            <person name="Berg G.M."/>
            <person name="Bertrand E.M."/>
            <person name="Saito M.A."/>
            <person name="Gladyshev V.N."/>
            <person name="Grigoriev I.V."/>
        </authorList>
    </citation>
    <scope>NUCLEOTIDE SEQUENCE [LARGE SCALE GENOMIC DNA]</scope>
    <source>
        <strain evidence="10">CCMP 1984</strain>
    </source>
</reference>
<evidence type="ECO:0000256" key="1">
    <source>
        <dbReference type="ARBA" id="ARBA00022527"/>
    </source>
</evidence>
<proteinExistence type="inferred from homology"/>
<dbReference type="EMBL" id="GL833141">
    <property type="protein sequence ID" value="EGB05433.1"/>
    <property type="molecule type" value="Genomic_DNA"/>
</dbReference>
<dbReference type="PANTHER" id="PTHR24055">
    <property type="entry name" value="MITOGEN-ACTIVATED PROTEIN KINASE"/>
    <property type="match status" value="1"/>
</dbReference>
<evidence type="ECO:0000256" key="7">
    <source>
        <dbReference type="RuleBase" id="RU000304"/>
    </source>
</evidence>
<feature type="binding site" evidence="6">
    <location>
        <position position="57"/>
    </location>
    <ligand>
        <name>ATP</name>
        <dbReference type="ChEBI" id="CHEBI:30616"/>
    </ligand>
</feature>